<comment type="catalytic activity">
    <reaction evidence="7 8">
        <text>tRNA(Tyr) + L-tyrosine + ATP = L-tyrosyl-tRNA(Tyr) + AMP + diphosphate + H(+)</text>
        <dbReference type="Rhea" id="RHEA:10220"/>
        <dbReference type="Rhea" id="RHEA-COMP:9706"/>
        <dbReference type="Rhea" id="RHEA-COMP:9707"/>
        <dbReference type="ChEBI" id="CHEBI:15378"/>
        <dbReference type="ChEBI" id="CHEBI:30616"/>
        <dbReference type="ChEBI" id="CHEBI:33019"/>
        <dbReference type="ChEBI" id="CHEBI:58315"/>
        <dbReference type="ChEBI" id="CHEBI:78442"/>
        <dbReference type="ChEBI" id="CHEBI:78536"/>
        <dbReference type="ChEBI" id="CHEBI:456215"/>
        <dbReference type="EC" id="6.1.1.1"/>
    </reaction>
</comment>
<keyword evidence="3 8" id="KW-0067">ATP-binding</keyword>
<feature type="binding site" evidence="8">
    <location>
        <position position="166"/>
    </location>
    <ligand>
        <name>L-tyrosine</name>
        <dbReference type="ChEBI" id="CHEBI:58315"/>
    </ligand>
</feature>
<evidence type="ECO:0000313" key="10">
    <source>
        <dbReference type="EMBL" id="OGG50766.1"/>
    </source>
</evidence>
<dbReference type="PANTHER" id="PTHR11766:SF0">
    <property type="entry name" value="TYROSINE--TRNA LIGASE, MITOCHONDRIAL"/>
    <property type="match status" value="1"/>
</dbReference>
<dbReference type="PRINTS" id="PR01040">
    <property type="entry name" value="TRNASYNTHTYR"/>
</dbReference>
<dbReference type="CDD" id="cd00805">
    <property type="entry name" value="TyrRS_core"/>
    <property type="match status" value="1"/>
</dbReference>
<dbReference type="GO" id="GO:0005829">
    <property type="term" value="C:cytosol"/>
    <property type="evidence" value="ECO:0007669"/>
    <property type="project" value="TreeGrafter"/>
</dbReference>
<accession>A0A1F6CNJ9</accession>
<protein>
    <recommendedName>
        <fullName evidence="8">Tyrosine--tRNA ligase</fullName>
        <ecNumber evidence="8">6.1.1.1</ecNumber>
    </recommendedName>
    <alternativeName>
        <fullName evidence="8">Tyrosyl-tRNA synthetase</fullName>
        <shortName evidence="8">TyrRS</shortName>
    </alternativeName>
</protein>
<feature type="short sequence motif" description="'KMSKS' region" evidence="8">
    <location>
        <begin position="227"/>
        <end position="231"/>
    </location>
</feature>
<feature type="binding site" evidence="8">
    <location>
        <position position="170"/>
    </location>
    <ligand>
        <name>L-tyrosine</name>
        <dbReference type="ChEBI" id="CHEBI:58315"/>
    </ligand>
</feature>
<evidence type="ECO:0000259" key="9">
    <source>
        <dbReference type="Pfam" id="PF22421"/>
    </source>
</evidence>
<evidence type="ECO:0000256" key="6">
    <source>
        <dbReference type="ARBA" id="ARBA00023146"/>
    </source>
</evidence>
<comment type="subcellular location">
    <subcellularLocation>
        <location evidence="8">Cytoplasm</location>
    </subcellularLocation>
</comment>
<evidence type="ECO:0000256" key="3">
    <source>
        <dbReference type="ARBA" id="ARBA00022840"/>
    </source>
</evidence>
<dbReference type="HAMAP" id="MF_02006">
    <property type="entry name" value="Tyr_tRNA_synth_type1"/>
    <property type="match status" value="1"/>
</dbReference>
<dbReference type="InterPro" id="IPR002307">
    <property type="entry name" value="Tyr-tRNA-ligase"/>
</dbReference>
<keyword evidence="5 8" id="KW-0648">Protein biosynthesis</keyword>
<evidence type="ECO:0000256" key="2">
    <source>
        <dbReference type="ARBA" id="ARBA00022741"/>
    </source>
</evidence>
<comment type="subunit">
    <text evidence="8">Homodimer.</text>
</comment>
<dbReference type="Gene3D" id="3.40.50.620">
    <property type="entry name" value="HUPs"/>
    <property type="match status" value="1"/>
</dbReference>
<dbReference type="EC" id="6.1.1.1" evidence="8"/>
<evidence type="ECO:0000256" key="7">
    <source>
        <dbReference type="ARBA" id="ARBA00048248"/>
    </source>
</evidence>
<dbReference type="InterPro" id="IPR024088">
    <property type="entry name" value="Tyr-tRNA-ligase_bac-type"/>
</dbReference>
<dbReference type="InterPro" id="IPR014729">
    <property type="entry name" value="Rossmann-like_a/b/a_fold"/>
</dbReference>
<evidence type="ECO:0000256" key="1">
    <source>
        <dbReference type="ARBA" id="ARBA00022598"/>
    </source>
</evidence>
<dbReference type="PROSITE" id="PS00178">
    <property type="entry name" value="AA_TRNA_LIGASE_I"/>
    <property type="match status" value="1"/>
</dbReference>
<dbReference type="GO" id="GO:0003723">
    <property type="term" value="F:RNA binding"/>
    <property type="evidence" value="ECO:0007669"/>
    <property type="project" value="UniProtKB-KW"/>
</dbReference>
<feature type="binding site" evidence="8">
    <location>
        <position position="230"/>
    </location>
    <ligand>
        <name>ATP</name>
        <dbReference type="ChEBI" id="CHEBI:30616"/>
    </ligand>
</feature>
<evidence type="ECO:0000313" key="11">
    <source>
        <dbReference type="Proteomes" id="UP000178370"/>
    </source>
</evidence>
<keyword evidence="2 8" id="KW-0547">Nucleotide-binding</keyword>
<keyword evidence="8" id="KW-0963">Cytoplasm</keyword>
<comment type="function">
    <text evidence="8">Catalyzes the attachment of tyrosine to tRNA(Tyr) in a two-step reaction: tyrosine is first activated by ATP to form Tyr-AMP and then transferred to the acceptor end of tRNA(Tyr).</text>
</comment>
<evidence type="ECO:0000256" key="4">
    <source>
        <dbReference type="ARBA" id="ARBA00022884"/>
    </source>
</evidence>
<dbReference type="NCBIfam" id="TIGR00234">
    <property type="entry name" value="tyrS"/>
    <property type="match status" value="1"/>
</dbReference>
<dbReference type="PANTHER" id="PTHR11766">
    <property type="entry name" value="TYROSYL-TRNA SYNTHETASE"/>
    <property type="match status" value="1"/>
</dbReference>
<proteinExistence type="inferred from homology"/>
<dbReference type="Gene3D" id="3.10.290.10">
    <property type="entry name" value="RNA-binding S4 domain"/>
    <property type="match status" value="1"/>
</dbReference>
<dbReference type="InterPro" id="IPR001412">
    <property type="entry name" value="aa-tRNA-synth_I_CS"/>
</dbReference>
<dbReference type="GO" id="GO:0006437">
    <property type="term" value="P:tyrosyl-tRNA aminoacylation"/>
    <property type="evidence" value="ECO:0007669"/>
    <property type="project" value="UniProtKB-UniRule"/>
</dbReference>
<comment type="similarity">
    <text evidence="8">Belongs to the class-I aminoacyl-tRNA synthetase family. TyrS type 1 subfamily.</text>
</comment>
<dbReference type="InterPro" id="IPR024107">
    <property type="entry name" value="Tyr-tRNA-ligase_bac_1"/>
</dbReference>
<feature type="short sequence motif" description="'HIGH' region" evidence="8">
    <location>
        <begin position="39"/>
        <end position="48"/>
    </location>
</feature>
<dbReference type="Pfam" id="PF22421">
    <property type="entry name" value="SYY_C-terminal"/>
    <property type="match status" value="1"/>
</dbReference>
<keyword evidence="4" id="KW-0694">RNA-binding</keyword>
<feature type="binding site" evidence="8">
    <location>
        <position position="34"/>
    </location>
    <ligand>
        <name>L-tyrosine</name>
        <dbReference type="ChEBI" id="CHEBI:58315"/>
    </ligand>
</feature>
<dbReference type="SUPFAM" id="SSF55174">
    <property type="entry name" value="Alpha-L RNA-binding motif"/>
    <property type="match status" value="1"/>
</dbReference>
<dbReference type="InterPro" id="IPR002305">
    <property type="entry name" value="aa-tRNA-synth_Ic"/>
</dbReference>
<dbReference type="Gene3D" id="1.10.240.10">
    <property type="entry name" value="Tyrosyl-Transfer RNA Synthetase"/>
    <property type="match status" value="1"/>
</dbReference>
<name>A0A1F6CNJ9_9BACT</name>
<feature type="domain" description="Tyrosine--tRNA ligase SYY-like C-terminal" evidence="9">
    <location>
        <begin position="340"/>
        <end position="411"/>
    </location>
</feature>
<evidence type="ECO:0000256" key="5">
    <source>
        <dbReference type="ARBA" id="ARBA00022917"/>
    </source>
</evidence>
<dbReference type="Pfam" id="PF00579">
    <property type="entry name" value="tRNA-synt_1b"/>
    <property type="match status" value="1"/>
</dbReference>
<dbReference type="FunFam" id="1.10.240.10:FF:000001">
    <property type="entry name" value="Tyrosine--tRNA ligase"/>
    <property type="match status" value="1"/>
</dbReference>
<keyword evidence="6 8" id="KW-0030">Aminoacyl-tRNA synthetase</keyword>
<dbReference type="GO" id="GO:0004831">
    <property type="term" value="F:tyrosine-tRNA ligase activity"/>
    <property type="evidence" value="ECO:0007669"/>
    <property type="project" value="UniProtKB-UniRule"/>
</dbReference>
<dbReference type="GO" id="GO:0005524">
    <property type="term" value="F:ATP binding"/>
    <property type="evidence" value="ECO:0007669"/>
    <property type="project" value="UniProtKB-UniRule"/>
</dbReference>
<keyword evidence="1 8" id="KW-0436">Ligase</keyword>
<dbReference type="InterPro" id="IPR054608">
    <property type="entry name" value="SYY-like_C"/>
</dbReference>
<dbReference type="SUPFAM" id="SSF52374">
    <property type="entry name" value="Nucleotidylyl transferase"/>
    <property type="match status" value="1"/>
</dbReference>
<comment type="caution">
    <text evidence="10">The sequence shown here is derived from an EMBL/GenBank/DDBJ whole genome shotgun (WGS) entry which is preliminary data.</text>
</comment>
<dbReference type="Proteomes" id="UP000178370">
    <property type="component" value="Unassembled WGS sequence"/>
</dbReference>
<dbReference type="AlphaFoldDB" id="A0A1F6CNJ9"/>
<dbReference type="InterPro" id="IPR036986">
    <property type="entry name" value="S4_RNA-bd_sf"/>
</dbReference>
<evidence type="ECO:0000256" key="8">
    <source>
        <dbReference type="HAMAP-Rule" id="MF_02006"/>
    </source>
</evidence>
<gene>
    <name evidence="8" type="primary">tyrS</name>
    <name evidence="10" type="ORF">A2763_02470</name>
</gene>
<sequence>MAKLSEILKSRGYIYQHSSEKLSEITDGDKRTVYLGVDPTADSIHVGNLAVYMLLRRFAEAGHKIILLIGGGTALVGDPKPDAERALNDASVVAARAQMLQSQAEKLLGGVEVRVVNNADWLTQLNLMEFLRDTGKHFTVNNLIKKDAISARMKSDEGISYTEFSYPLLQAYDYWHLYDQYGCDVQIGGSDQWGNIVAGVDLIRRKENATVFALSCPLVLDKATGKKFGKSEDNAVWIDPKMTSPYAFYQFWLNASDESVEDYLKLFTLLEDMEVAAIMELQKRDAKERHAQKTLAREVTTLVHGTDEAAKAERVTQVLFGEASLAELDKEGTATLKAAAPTCMVKAGALVADALIVSKLATSKREAKQFLKDRAVILNAEVIADDKRKLEASDFHMGLALLKRGKRNVCVLQLEN</sequence>
<reference evidence="10 11" key="1">
    <citation type="journal article" date="2016" name="Nat. Commun.">
        <title>Thousands of microbial genomes shed light on interconnected biogeochemical processes in an aquifer system.</title>
        <authorList>
            <person name="Anantharaman K."/>
            <person name="Brown C.T."/>
            <person name="Hug L.A."/>
            <person name="Sharon I."/>
            <person name="Castelle C.J."/>
            <person name="Probst A.J."/>
            <person name="Thomas B.C."/>
            <person name="Singh A."/>
            <person name="Wilkins M.J."/>
            <person name="Karaoz U."/>
            <person name="Brodie E.L."/>
            <person name="Williams K.H."/>
            <person name="Hubbard S.S."/>
            <person name="Banfield J.F."/>
        </authorList>
    </citation>
    <scope>NUCLEOTIDE SEQUENCE [LARGE SCALE GENOMIC DNA]</scope>
</reference>
<organism evidence="10 11">
    <name type="scientific">Candidatus Kaiserbacteria bacterium RIFCSPHIGHO2_01_FULL_54_36</name>
    <dbReference type="NCBI Taxonomy" id="1798482"/>
    <lineage>
        <taxon>Bacteria</taxon>
        <taxon>Candidatus Kaiseribacteriota</taxon>
    </lineage>
</organism>
<dbReference type="STRING" id="1798482.A2763_02470"/>
<dbReference type="EMBL" id="MFKV01000007">
    <property type="protein sequence ID" value="OGG50766.1"/>
    <property type="molecule type" value="Genomic_DNA"/>
</dbReference>